<evidence type="ECO:0000259" key="6">
    <source>
        <dbReference type="Pfam" id="PF08281"/>
    </source>
</evidence>
<dbReference type="PANTHER" id="PTHR43133">
    <property type="entry name" value="RNA POLYMERASE ECF-TYPE SIGMA FACTO"/>
    <property type="match status" value="1"/>
</dbReference>
<dbReference type="GO" id="GO:0016987">
    <property type="term" value="F:sigma factor activity"/>
    <property type="evidence" value="ECO:0007669"/>
    <property type="project" value="UniProtKB-KW"/>
</dbReference>
<dbReference type="InterPro" id="IPR036388">
    <property type="entry name" value="WH-like_DNA-bd_sf"/>
</dbReference>
<dbReference type="GO" id="GO:0003677">
    <property type="term" value="F:DNA binding"/>
    <property type="evidence" value="ECO:0007669"/>
    <property type="project" value="UniProtKB-KW"/>
</dbReference>
<dbReference type="InterPro" id="IPR013324">
    <property type="entry name" value="RNA_pol_sigma_r3/r4-like"/>
</dbReference>
<keyword evidence="3" id="KW-0731">Sigma factor</keyword>
<dbReference type="KEGG" id="sgi:SGRAN_3818"/>
<dbReference type="PANTHER" id="PTHR43133:SF8">
    <property type="entry name" value="RNA POLYMERASE SIGMA FACTOR HI_1459-RELATED"/>
    <property type="match status" value="1"/>
</dbReference>
<reference evidence="7 8" key="1">
    <citation type="journal article" date="2016" name="BMC Genomics">
        <title>Genomic analysis of the nitrate-respiring Sphingopyxis granuli (formerly Sphingomonas macrogoltabida) strain TFA.</title>
        <authorList>
            <person name="Garcia-Romero I."/>
            <person name="Perez-Pulido A.J."/>
            <person name="Gonzalez-Flores Y.E."/>
            <person name="Reyes-Ramirez F."/>
            <person name="Santero E."/>
            <person name="Floriano B."/>
        </authorList>
    </citation>
    <scope>NUCLEOTIDE SEQUENCE [LARGE SCALE GENOMIC DNA]</scope>
    <source>
        <strain evidence="7 8">TFA</strain>
    </source>
</reference>
<dbReference type="GO" id="GO:0006352">
    <property type="term" value="P:DNA-templated transcription initiation"/>
    <property type="evidence" value="ECO:0007669"/>
    <property type="project" value="InterPro"/>
</dbReference>
<evidence type="ECO:0000256" key="4">
    <source>
        <dbReference type="ARBA" id="ARBA00023125"/>
    </source>
</evidence>
<dbReference type="AlphaFoldDB" id="A0AA86GQL5"/>
<dbReference type="SUPFAM" id="SSF88946">
    <property type="entry name" value="Sigma2 domain of RNA polymerase sigma factors"/>
    <property type="match status" value="1"/>
</dbReference>
<dbReference type="NCBIfam" id="TIGR02937">
    <property type="entry name" value="sigma70-ECF"/>
    <property type="match status" value="1"/>
</dbReference>
<feature type="domain" description="RNA polymerase sigma factor 70 region 4 type 2" evidence="6">
    <location>
        <begin position="74"/>
        <end position="124"/>
    </location>
</feature>
<dbReference type="InterPro" id="IPR013325">
    <property type="entry name" value="RNA_pol_sigma_r2"/>
</dbReference>
<gene>
    <name evidence="7" type="ORF">SGRAN_3818</name>
</gene>
<keyword evidence="2" id="KW-0805">Transcription regulation</keyword>
<name>A0AA86GQL5_9SPHN</name>
<evidence type="ECO:0000313" key="8">
    <source>
        <dbReference type="Proteomes" id="UP000058599"/>
    </source>
</evidence>
<keyword evidence="8" id="KW-1185">Reference proteome</keyword>
<dbReference type="Pfam" id="PF08281">
    <property type="entry name" value="Sigma70_r4_2"/>
    <property type="match status" value="1"/>
</dbReference>
<comment type="similarity">
    <text evidence="1">Belongs to the sigma-70 factor family. ECF subfamily.</text>
</comment>
<organism evidence="7 8">
    <name type="scientific">Sphingopyxis granuli</name>
    <dbReference type="NCBI Taxonomy" id="267128"/>
    <lineage>
        <taxon>Bacteria</taxon>
        <taxon>Pseudomonadati</taxon>
        <taxon>Pseudomonadota</taxon>
        <taxon>Alphaproteobacteria</taxon>
        <taxon>Sphingomonadales</taxon>
        <taxon>Sphingomonadaceae</taxon>
        <taxon>Sphingopyxis</taxon>
    </lineage>
</organism>
<evidence type="ECO:0000256" key="1">
    <source>
        <dbReference type="ARBA" id="ARBA00010641"/>
    </source>
</evidence>
<evidence type="ECO:0000313" key="7">
    <source>
        <dbReference type="EMBL" id="AMG76151.1"/>
    </source>
</evidence>
<sequence>MTQEVFIRLAQTQTDHFDSTEAFIFRIATNLLRDRSRRDRVRNAYRQSVEQDDAGEVDPLDPHRIAAARETIGKLWAAIQALPEPTQQIFILYRVENMDKQTIADNFAYNVRTVEKHISRALVFLARRVGGRP</sequence>
<accession>A0AA86GQL5</accession>
<dbReference type="SUPFAM" id="SSF88659">
    <property type="entry name" value="Sigma3 and sigma4 domains of RNA polymerase sigma factors"/>
    <property type="match status" value="1"/>
</dbReference>
<dbReference type="InterPro" id="IPR014284">
    <property type="entry name" value="RNA_pol_sigma-70_dom"/>
</dbReference>
<dbReference type="InterPro" id="IPR039425">
    <property type="entry name" value="RNA_pol_sigma-70-like"/>
</dbReference>
<keyword evidence="5" id="KW-0804">Transcription</keyword>
<dbReference type="InterPro" id="IPR013249">
    <property type="entry name" value="RNA_pol_sigma70_r4_t2"/>
</dbReference>
<dbReference type="EMBL" id="CP012199">
    <property type="protein sequence ID" value="AMG76151.1"/>
    <property type="molecule type" value="Genomic_DNA"/>
</dbReference>
<proteinExistence type="inferred from homology"/>
<dbReference type="Gene3D" id="1.10.10.10">
    <property type="entry name" value="Winged helix-like DNA-binding domain superfamily/Winged helix DNA-binding domain"/>
    <property type="match status" value="1"/>
</dbReference>
<evidence type="ECO:0000256" key="5">
    <source>
        <dbReference type="ARBA" id="ARBA00023163"/>
    </source>
</evidence>
<evidence type="ECO:0000256" key="2">
    <source>
        <dbReference type="ARBA" id="ARBA00023015"/>
    </source>
</evidence>
<evidence type="ECO:0000256" key="3">
    <source>
        <dbReference type="ARBA" id="ARBA00023082"/>
    </source>
</evidence>
<keyword evidence="4" id="KW-0238">DNA-binding</keyword>
<protein>
    <submittedName>
        <fullName evidence="7">ECF subfamily RNA polymerase sigma-24 factor</fullName>
    </submittedName>
</protein>
<dbReference type="Proteomes" id="UP000058599">
    <property type="component" value="Chromosome"/>
</dbReference>